<feature type="transmembrane region" description="Helical" evidence="5">
    <location>
        <begin position="170"/>
        <end position="189"/>
    </location>
</feature>
<dbReference type="PANTHER" id="PTHR46561">
    <property type="entry name" value="SERPENTINE RECEPTOR, CLASS AB (CLASS A-LIKE)-RELATED"/>
    <property type="match status" value="1"/>
</dbReference>
<evidence type="ECO:0000256" key="4">
    <source>
        <dbReference type="ARBA" id="ARBA00023136"/>
    </source>
</evidence>
<proteinExistence type="predicted"/>
<dbReference type="GO" id="GO:0016020">
    <property type="term" value="C:membrane"/>
    <property type="evidence" value="ECO:0007669"/>
    <property type="project" value="UniProtKB-SubCell"/>
</dbReference>
<dbReference type="PANTHER" id="PTHR46561:SF11">
    <property type="entry name" value="SERPENTINE RECEPTOR CLASS ALPHA_BETA-14"/>
    <property type="match status" value="1"/>
</dbReference>
<keyword evidence="4 5" id="KW-0472">Membrane</keyword>
<evidence type="ECO:0000256" key="1">
    <source>
        <dbReference type="ARBA" id="ARBA00004141"/>
    </source>
</evidence>
<comment type="subcellular location">
    <subcellularLocation>
        <location evidence="1">Membrane</location>
        <topology evidence="1">Multi-pass membrane protein</topology>
    </subcellularLocation>
</comment>
<reference evidence="7" key="1">
    <citation type="submission" date="2022-11" db="UniProtKB">
        <authorList>
            <consortium name="WormBaseParasite"/>
        </authorList>
    </citation>
    <scope>IDENTIFICATION</scope>
</reference>
<feature type="transmembrane region" description="Helical" evidence="5">
    <location>
        <begin position="205"/>
        <end position="222"/>
    </location>
</feature>
<evidence type="ECO:0000313" key="7">
    <source>
        <dbReference type="WBParaSite" id="PSAMB.scaffold4971size13013.g25622.t1"/>
    </source>
</evidence>
<dbReference type="Pfam" id="PF10292">
    <property type="entry name" value="7TM_GPCR_Srab"/>
    <property type="match status" value="1"/>
</dbReference>
<dbReference type="WBParaSite" id="PSAMB.scaffold4971size13013.g25622.t1">
    <property type="protein sequence ID" value="PSAMB.scaffold4971size13013.g25622.t1"/>
    <property type="gene ID" value="PSAMB.scaffold4971size13013.g25622"/>
</dbReference>
<feature type="transmembrane region" description="Helical" evidence="5">
    <location>
        <begin position="115"/>
        <end position="137"/>
    </location>
</feature>
<dbReference type="InterPro" id="IPR053286">
    <property type="entry name" value="Nematode_rcpt-like_srab"/>
</dbReference>
<dbReference type="Gene3D" id="1.20.1070.10">
    <property type="entry name" value="Rhodopsin 7-helix transmembrane proteins"/>
    <property type="match status" value="1"/>
</dbReference>
<dbReference type="CDD" id="cd00637">
    <property type="entry name" value="7tm_classA_rhodopsin-like"/>
    <property type="match status" value="1"/>
</dbReference>
<evidence type="ECO:0000256" key="2">
    <source>
        <dbReference type="ARBA" id="ARBA00022692"/>
    </source>
</evidence>
<keyword evidence="2 5" id="KW-0812">Transmembrane</keyword>
<evidence type="ECO:0000256" key="5">
    <source>
        <dbReference type="SAM" id="Phobius"/>
    </source>
</evidence>
<evidence type="ECO:0000256" key="3">
    <source>
        <dbReference type="ARBA" id="ARBA00022989"/>
    </source>
</evidence>
<dbReference type="Proteomes" id="UP000887566">
    <property type="component" value="Unplaced"/>
</dbReference>
<feature type="transmembrane region" description="Helical" evidence="5">
    <location>
        <begin position="68"/>
        <end position="91"/>
    </location>
</feature>
<dbReference type="SUPFAM" id="SSF81321">
    <property type="entry name" value="Family A G protein-coupled receptor-like"/>
    <property type="match status" value="1"/>
</dbReference>
<keyword evidence="6" id="KW-1185">Reference proteome</keyword>
<organism evidence="6 7">
    <name type="scientific">Plectus sambesii</name>
    <dbReference type="NCBI Taxonomy" id="2011161"/>
    <lineage>
        <taxon>Eukaryota</taxon>
        <taxon>Metazoa</taxon>
        <taxon>Ecdysozoa</taxon>
        <taxon>Nematoda</taxon>
        <taxon>Chromadorea</taxon>
        <taxon>Plectida</taxon>
        <taxon>Plectina</taxon>
        <taxon>Plectoidea</taxon>
        <taxon>Plectidae</taxon>
        <taxon>Plectus</taxon>
    </lineage>
</organism>
<protein>
    <submittedName>
        <fullName evidence="7">G-protein coupled receptors family 1 profile domain-containing protein</fullName>
    </submittedName>
</protein>
<keyword evidence="3 5" id="KW-1133">Transmembrane helix</keyword>
<dbReference type="InterPro" id="IPR019408">
    <property type="entry name" value="7TM_GPCR_serpentine_rcpt_Srab"/>
</dbReference>
<sequence length="282" mass="32248">MVIGHGFDFIRFHVYSDPCQLVIPYRICVPFRIIPMSPTSATILSPCTMVIERCWSTYRYRTYEKSSATLGISLIIFQWTTTLLLNSAILFDVDWDGPVTYCAIASINTTQRTGLTMALFIVIEVIAFSCFYGLLLYNKRRKTQLITATLTEKYQIDENIRAIKLMIPMILTHTVCFLPPLCLFAVYLIDSKPSNPLTVPTFEELTNWTPIYCASLPLVLFWRHRALRINLLSILTRNSVRPLNSVTSHRETEQQLHFTALNNSWASALELNHAQRNAIATS</sequence>
<evidence type="ECO:0000313" key="6">
    <source>
        <dbReference type="Proteomes" id="UP000887566"/>
    </source>
</evidence>
<dbReference type="AlphaFoldDB" id="A0A914WPV9"/>
<accession>A0A914WPV9</accession>
<name>A0A914WPV9_9BILA</name>